<accession>A0ACC1B5X5</accession>
<proteinExistence type="predicted"/>
<comment type="caution">
    <text evidence="1">The sequence shown here is derived from an EMBL/GenBank/DDBJ whole genome shotgun (WGS) entry which is preliminary data.</text>
</comment>
<organism evidence="1 2">
    <name type="scientific">Pistacia atlantica</name>
    <dbReference type="NCBI Taxonomy" id="434234"/>
    <lineage>
        <taxon>Eukaryota</taxon>
        <taxon>Viridiplantae</taxon>
        <taxon>Streptophyta</taxon>
        <taxon>Embryophyta</taxon>
        <taxon>Tracheophyta</taxon>
        <taxon>Spermatophyta</taxon>
        <taxon>Magnoliopsida</taxon>
        <taxon>eudicotyledons</taxon>
        <taxon>Gunneridae</taxon>
        <taxon>Pentapetalae</taxon>
        <taxon>rosids</taxon>
        <taxon>malvids</taxon>
        <taxon>Sapindales</taxon>
        <taxon>Anacardiaceae</taxon>
        <taxon>Pistacia</taxon>
    </lineage>
</organism>
<sequence length="58" mass="6943">MLAISKFWKTNTSKYQQVFGHAIRTNNCLKKYFHYFQALHAPKQTEISLKQVINFQHD</sequence>
<gene>
    <name evidence="1" type="ORF">Patl1_16303</name>
</gene>
<dbReference type="EMBL" id="CM047902">
    <property type="protein sequence ID" value="KAJ0094322.1"/>
    <property type="molecule type" value="Genomic_DNA"/>
</dbReference>
<reference evidence="2" key="1">
    <citation type="journal article" date="2023" name="G3 (Bethesda)">
        <title>Genome assembly and association tests identify interacting loci associated with vigor, precocity, and sex in interspecific pistachio rootstocks.</title>
        <authorList>
            <person name="Palmer W."/>
            <person name="Jacygrad E."/>
            <person name="Sagayaradj S."/>
            <person name="Cavanaugh K."/>
            <person name="Han R."/>
            <person name="Bertier L."/>
            <person name="Beede B."/>
            <person name="Kafkas S."/>
            <person name="Golino D."/>
            <person name="Preece J."/>
            <person name="Michelmore R."/>
        </authorList>
    </citation>
    <scope>NUCLEOTIDE SEQUENCE [LARGE SCALE GENOMIC DNA]</scope>
</reference>
<protein>
    <submittedName>
        <fullName evidence="1">Uncharacterized protein</fullName>
    </submittedName>
</protein>
<keyword evidence="2" id="KW-1185">Reference proteome</keyword>
<name>A0ACC1B5X5_9ROSI</name>
<evidence type="ECO:0000313" key="1">
    <source>
        <dbReference type="EMBL" id="KAJ0094322.1"/>
    </source>
</evidence>
<evidence type="ECO:0000313" key="2">
    <source>
        <dbReference type="Proteomes" id="UP001164250"/>
    </source>
</evidence>
<dbReference type="Proteomes" id="UP001164250">
    <property type="component" value="Chromosome 6"/>
</dbReference>